<dbReference type="Proteomes" id="UP000231279">
    <property type="component" value="Unassembled WGS sequence"/>
</dbReference>
<reference evidence="3" key="1">
    <citation type="journal article" date="2018" name="Gigascience">
        <title>Genome assembly of the Pink Ipe (Handroanthus impetiginosus, Bignoniaceae), a highly valued, ecologically keystone Neotropical timber forest tree.</title>
        <authorList>
            <person name="Silva-Junior O.B."/>
            <person name="Grattapaglia D."/>
            <person name="Novaes E."/>
            <person name="Collevatti R.G."/>
        </authorList>
    </citation>
    <scope>NUCLEOTIDE SEQUENCE [LARGE SCALE GENOMIC DNA]</scope>
    <source>
        <strain evidence="3">cv. UFG-1</strain>
    </source>
</reference>
<evidence type="ECO:0000259" key="1">
    <source>
        <dbReference type="Pfam" id="PF13456"/>
    </source>
</evidence>
<dbReference type="AlphaFoldDB" id="A0A2G9HP87"/>
<sequence length="75" mass="8306">MFSVLIRNHNGTTLAAYTGSAYCHDALSVETIAIWEATKILDSWNWDSIIFESDSITAIDLVLSYSPASFRSCKS</sequence>
<evidence type="ECO:0000313" key="3">
    <source>
        <dbReference type="Proteomes" id="UP000231279"/>
    </source>
</evidence>
<gene>
    <name evidence="2" type="ORF">CDL12_07997</name>
</gene>
<feature type="domain" description="RNase H type-1" evidence="1">
    <location>
        <begin position="3"/>
        <end position="67"/>
    </location>
</feature>
<name>A0A2G9HP87_9LAMI</name>
<dbReference type="OrthoDB" id="1428651at2759"/>
<organism evidence="2 3">
    <name type="scientific">Handroanthus impetiginosus</name>
    <dbReference type="NCBI Taxonomy" id="429701"/>
    <lineage>
        <taxon>Eukaryota</taxon>
        <taxon>Viridiplantae</taxon>
        <taxon>Streptophyta</taxon>
        <taxon>Embryophyta</taxon>
        <taxon>Tracheophyta</taxon>
        <taxon>Spermatophyta</taxon>
        <taxon>Magnoliopsida</taxon>
        <taxon>eudicotyledons</taxon>
        <taxon>Gunneridae</taxon>
        <taxon>Pentapetalae</taxon>
        <taxon>asterids</taxon>
        <taxon>lamiids</taxon>
        <taxon>Lamiales</taxon>
        <taxon>Bignoniaceae</taxon>
        <taxon>Crescentiina</taxon>
        <taxon>Tabebuia alliance</taxon>
        <taxon>Handroanthus</taxon>
    </lineage>
</organism>
<dbReference type="GO" id="GO:0004523">
    <property type="term" value="F:RNA-DNA hybrid ribonuclease activity"/>
    <property type="evidence" value="ECO:0007669"/>
    <property type="project" value="InterPro"/>
</dbReference>
<keyword evidence="3" id="KW-1185">Reference proteome</keyword>
<comment type="caution">
    <text evidence="2">The sequence shown here is derived from an EMBL/GenBank/DDBJ whole genome shotgun (WGS) entry which is preliminary data.</text>
</comment>
<protein>
    <recommendedName>
        <fullName evidence="1">RNase H type-1 domain-containing protein</fullName>
    </recommendedName>
</protein>
<dbReference type="GO" id="GO:0003676">
    <property type="term" value="F:nucleic acid binding"/>
    <property type="evidence" value="ECO:0007669"/>
    <property type="project" value="InterPro"/>
</dbReference>
<evidence type="ECO:0000313" key="2">
    <source>
        <dbReference type="EMBL" id="PIN19337.1"/>
    </source>
</evidence>
<dbReference type="Pfam" id="PF13456">
    <property type="entry name" value="RVT_3"/>
    <property type="match status" value="1"/>
</dbReference>
<accession>A0A2G9HP87</accession>
<dbReference type="EMBL" id="NKXS01001293">
    <property type="protein sequence ID" value="PIN19337.1"/>
    <property type="molecule type" value="Genomic_DNA"/>
</dbReference>
<dbReference type="InterPro" id="IPR002156">
    <property type="entry name" value="RNaseH_domain"/>
</dbReference>
<proteinExistence type="predicted"/>